<feature type="transmembrane region" description="Helical" evidence="5">
    <location>
        <begin position="410"/>
        <end position="434"/>
    </location>
</feature>
<accession>A0ABN8RW66</accession>
<feature type="transmembrane region" description="Helical" evidence="5">
    <location>
        <begin position="440"/>
        <end position="464"/>
    </location>
</feature>
<dbReference type="EMBL" id="CALNXK010000341">
    <property type="protein sequence ID" value="CAH3183069.1"/>
    <property type="molecule type" value="Genomic_DNA"/>
</dbReference>
<evidence type="ECO:0000256" key="5">
    <source>
        <dbReference type="SAM" id="Phobius"/>
    </source>
</evidence>
<protein>
    <recommendedName>
        <fullName evidence="8">Solute carrier family 49 member 4</fullName>
    </recommendedName>
</protein>
<evidence type="ECO:0000256" key="2">
    <source>
        <dbReference type="ARBA" id="ARBA00022692"/>
    </source>
</evidence>
<evidence type="ECO:0000313" key="6">
    <source>
        <dbReference type="EMBL" id="CAH3183069.1"/>
    </source>
</evidence>
<dbReference type="InterPro" id="IPR011701">
    <property type="entry name" value="MFS"/>
</dbReference>
<dbReference type="Pfam" id="PF07690">
    <property type="entry name" value="MFS_1"/>
    <property type="match status" value="1"/>
</dbReference>
<feature type="transmembrane region" description="Helical" evidence="5">
    <location>
        <begin position="252"/>
        <end position="271"/>
    </location>
</feature>
<feature type="non-terminal residue" evidence="6">
    <location>
        <position position="1"/>
    </location>
</feature>
<comment type="caution">
    <text evidence="6">The sequence shown here is derived from an EMBL/GenBank/DDBJ whole genome shotgun (WGS) entry which is preliminary data.</text>
</comment>
<dbReference type="SUPFAM" id="SSF103473">
    <property type="entry name" value="MFS general substrate transporter"/>
    <property type="match status" value="1"/>
</dbReference>
<evidence type="ECO:0000256" key="3">
    <source>
        <dbReference type="ARBA" id="ARBA00022989"/>
    </source>
</evidence>
<feature type="transmembrane region" description="Helical" evidence="5">
    <location>
        <begin position="343"/>
        <end position="364"/>
    </location>
</feature>
<keyword evidence="4 5" id="KW-0472">Membrane</keyword>
<feature type="transmembrane region" description="Helical" evidence="5">
    <location>
        <begin position="503"/>
        <end position="522"/>
    </location>
</feature>
<evidence type="ECO:0000256" key="4">
    <source>
        <dbReference type="ARBA" id="ARBA00023136"/>
    </source>
</evidence>
<name>A0ABN8RW66_9CNID</name>
<dbReference type="Proteomes" id="UP001159405">
    <property type="component" value="Unassembled WGS sequence"/>
</dbReference>
<organism evidence="6 7">
    <name type="scientific">Porites lobata</name>
    <dbReference type="NCBI Taxonomy" id="104759"/>
    <lineage>
        <taxon>Eukaryota</taxon>
        <taxon>Metazoa</taxon>
        <taxon>Cnidaria</taxon>
        <taxon>Anthozoa</taxon>
        <taxon>Hexacorallia</taxon>
        <taxon>Scleractinia</taxon>
        <taxon>Fungiina</taxon>
        <taxon>Poritidae</taxon>
        <taxon>Porites</taxon>
    </lineage>
</organism>
<reference evidence="6 7" key="1">
    <citation type="submission" date="2022-05" db="EMBL/GenBank/DDBJ databases">
        <authorList>
            <consortium name="Genoscope - CEA"/>
            <person name="William W."/>
        </authorList>
    </citation>
    <scope>NUCLEOTIDE SEQUENCE [LARGE SCALE GENOMIC DNA]</scope>
</reference>
<feature type="transmembrane region" description="Helical" evidence="5">
    <location>
        <begin position="107"/>
        <end position="127"/>
    </location>
</feature>
<feature type="transmembrane region" description="Helical" evidence="5">
    <location>
        <begin position="200"/>
        <end position="219"/>
    </location>
</feature>
<proteinExistence type="predicted"/>
<keyword evidence="7" id="KW-1185">Reference proteome</keyword>
<evidence type="ECO:0000313" key="7">
    <source>
        <dbReference type="Proteomes" id="UP001159405"/>
    </source>
</evidence>
<comment type="subcellular location">
    <subcellularLocation>
        <location evidence="1">Membrane</location>
        <topology evidence="1">Multi-pass membrane protein</topology>
    </subcellularLocation>
</comment>
<evidence type="ECO:0000256" key="1">
    <source>
        <dbReference type="ARBA" id="ARBA00004141"/>
    </source>
</evidence>
<sequence length="534" mass="59551">LSFLAGRSRKGLVFIILYFFNRGLDVLEMTDPERNALLDDEKSPSNNSGCNEDNACSSFTQYRVYKRRWYILFVFTMTSIVSNMMWNTWGPIQRPCRLVFGWERWTVLLLSSLGAIGPVLGAFPSTWLMDSRGLRLSVLVTSSMLLAGKLVQLIPISNIKAKTIFIYIGHLITMLPSFIANGGPPLVSNTWFPPNERTTATAIGALAANFGAALAFFIGPSMIPSTFDSSENSTKNFSKKYIHLLETRIMDYFYVQVGLGAFLFLCVVIYFPSKPPLPPSVAAFTRKTTEIGYKDGLKMLIYNKSYWLLVLVFAASFGIYFGWTSVLDLAVQPFNISEKSSGWLGTCSSLAGIISGVIIARKFSCLCLIHKMRLSAIFALISYNKVNNINNIIIIFVYRSADIVKRWTKTILMALYVGTVLFQLIFTLTCSKILPFSQGLLFTSIICSGLLFNGTIPLVFELIMECVFPVGEGTSVGVGLVLGNAVILLFDVTFMFPITDIRWMNWVCVGGVTACIPLLLLYKAQYRRLAFDVE</sequence>
<dbReference type="InterPro" id="IPR049680">
    <property type="entry name" value="FLVCR1-2_SLC49-like"/>
</dbReference>
<feature type="transmembrane region" description="Helical" evidence="5">
    <location>
        <begin position="306"/>
        <end position="331"/>
    </location>
</feature>
<keyword evidence="3 5" id="KW-1133">Transmembrane helix</keyword>
<dbReference type="PANTHER" id="PTHR10924:SF27">
    <property type="entry name" value="SOLUTE CARRIER FAMILY 49 MEMBER 4"/>
    <property type="match status" value="1"/>
</dbReference>
<dbReference type="InterPro" id="IPR036259">
    <property type="entry name" value="MFS_trans_sf"/>
</dbReference>
<dbReference type="PANTHER" id="PTHR10924">
    <property type="entry name" value="MAJOR FACILITATOR SUPERFAMILY PROTEIN-RELATED"/>
    <property type="match status" value="1"/>
</dbReference>
<feature type="transmembrane region" description="Helical" evidence="5">
    <location>
        <begin position="163"/>
        <end position="180"/>
    </location>
</feature>
<dbReference type="Gene3D" id="1.20.1250.20">
    <property type="entry name" value="MFS general substrate transporter like domains"/>
    <property type="match status" value="1"/>
</dbReference>
<keyword evidence="2 5" id="KW-0812">Transmembrane</keyword>
<feature type="transmembrane region" description="Helical" evidence="5">
    <location>
        <begin position="476"/>
        <end position="497"/>
    </location>
</feature>
<feature type="transmembrane region" description="Helical" evidence="5">
    <location>
        <begin position="133"/>
        <end position="151"/>
    </location>
</feature>
<evidence type="ECO:0008006" key="8">
    <source>
        <dbReference type="Google" id="ProtNLM"/>
    </source>
</evidence>
<feature type="transmembrane region" description="Helical" evidence="5">
    <location>
        <begin position="69"/>
        <end position="86"/>
    </location>
</feature>
<gene>
    <name evidence="6" type="ORF">PLOB_00028017</name>
</gene>